<feature type="transmembrane region" description="Helical" evidence="10">
    <location>
        <begin position="202"/>
        <end position="219"/>
    </location>
</feature>
<dbReference type="GO" id="GO:0019367">
    <property type="term" value="P:fatty acid elongation, saturated fatty acid"/>
    <property type="evidence" value="ECO:0007669"/>
    <property type="project" value="TreeGrafter"/>
</dbReference>
<keyword evidence="3 10" id="KW-0808">Transferase</keyword>
<comment type="catalytic activity">
    <reaction evidence="10">
        <text>a very-long-chain acyl-CoA + malonyl-CoA + H(+) = a very-long-chain 3-oxoacyl-CoA + CO2 + CoA</text>
        <dbReference type="Rhea" id="RHEA:32727"/>
        <dbReference type="ChEBI" id="CHEBI:15378"/>
        <dbReference type="ChEBI" id="CHEBI:16526"/>
        <dbReference type="ChEBI" id="CHEBI:57287"/>
        <dbReference type="ChEBI" id="CHEBI:57384"/>
        <dbReference type="ChEBI" id="CHEBI:90725"/>
        <dbReference type="ChEBI" id="CHEBI:90736"/>
        <dbReference type="EC" id="2.3.1.199"/>
    </reaction>
</comment>
<name>A0A3L8DHL5_OOCBI</name>
<reference evidence="11 12" key="1">
    <citation type="journal article" date="2018" name="Genome Res.">
        <title>The genomic architecture and molecular evolution of ant odorant receptors.</title>
        <authorList>
            <person name="McKenzie S.K."/>
            <person name="Kronauer D.J.C."/>
        </authorList>
    </citation>
    <scope>NUCLEOTIDE SEQUENCE [LARGE SCALE GENOMIC DNA]</scope>
    <source>
        <strain evidence="11">Clonal line C1</strain>
    </source>
</reference>
<dbReference type="GO" id="GO:0042761">
    <property type="term" value="P:very long-chain fatty acid biosynthetic process"/>
    <property type="evidence" value="ECO:0007669"/>
    <property type="project" value="TreeGrafter"/>
</dbReference>
<evidence type="ECO:0000256" key="4">
    <source>
        <dbReference type="ARBA" id="ARBA00022692"/>
    </source>
</evidence>
<evidence type="ECO:0000256" key="9">
    <source>
        <dbReference type="ARBA" id="ARBA00023160"/>
    </source>
</evidence>
<dbReference type="GO" id="GO:0009922">
    <property type="term" value="F:fatty acid elongase activity"/>
    <property type="evidence" value="ECO:0007669"/>
    <property type="project" value="UniProtKB-EC"/>
</dbReference>
<protein>
    <recommendedName>
        <fullName evidence="10">Elongation of very long chain fatty acids protein</fullName>
        <ecNumber evidence="10">2.3.1.199</ecNumber>
    </recommendedName>
    <alternativeName>
        <fullName evidence="10">Very-long-chain 3-oxoacyl-CoA synthase</fullName>
    </alternativeName>
</protein>
<dbReference type="GO" id="GO:0005789">
    <property type="term" value="C:endoplasmic reticulum membrane"/>
    <property type="evidence" value="ECO:0007669"/>
    <property type="project" value="TreeGrafter"/>
</dbReference>
<keyword evidence="9 10" id="KW-0275">Fatty acid biosynthesis</keyword>
<feature type="transmembrane region" description="Helical" evidence="10">
    <location>
        <begin position="171"/>
        <end position="190"/>
    </location>
</feature>
<feature type="transmembrane region" description="Helical" evidence="10">
    <location>
        <begin position="69"/>
        <end position="96"/>
    </location>
</feature>
<dbReference type="Pfam" id="PF01151">
    <property type="entry name" value="ELO"/>
    <property type="match status" value="1"/>
</dbReference>
<dbReference type="EMBL" id="QOIP01000008">
    <property type="protein sequence ID" value="RLU19338.1"/>
    <property type="molecule type" value="Genomic_DNA"/>
</dbReference>
<evidence type="ECO:0000256" key="7">
    <source>
        <dbReference type="ARBA" id="ARBA00023098"/>
    </source>
</evidence>
<dbReference type="Proteomes" id="UP000279307">
    <property type="component" value="Chromosome 8"/>
</dbReference>
<organism evidence="11 12">
    <name type="scientific">Ooceraea biroi</name>
    <name type="common">Clonal raider ant</name>
    <name type="synonym">Cerapachys biroi</name>
    <dbReference type="NCBI Taxonomy" id="2015173"/>
    <lineage>
        <taxon>Eukaryota</taxon>
        <taxon>Metazoa</taxon>
        <taxon>Ecdysozoa</taxon>
        <taxon>Arthropoda</taxon>
        <taxon>Hexapoda</taxon>
        <taxon>Insecta</taxon>
        <taxon>Pterygota</taxon>
        <taxon>Neoptera</taxon>
        <taxon>Endopterygota</taxon>
        <taxon>Hymenoptera</taxon>
        <taxon>Apocrita</taxon>
        <taxon>Aculeata</taxon>
        <taxon>Formicoidea</taxon>
        <taxon>Formicidae</taxon>
        <taxon>Dorylinae</taxon>
        <taxon>Ooceraea</taxon>
    </lineage>
</organism>
<keyword evidence="4 10" id="KW-0812">Transmembrane</keyword>
<dbReference type="GO" id="GO:0030148">
    <property type="term" value="P:sphingolipid biosynthetic process"/>
    <property type="evidence" value="ECO:0007669"/>
    <property type="project" value="TreeGrafter"/>
</dbReference>
<evidence type="ECO:0000256" key="1">
    <source>
        <dbReference type="ARBA" id="ARBA00004141"/>
    </source>
</evidence>
<dbReference type="EC" id="2.3.1.199" evidence="10"/>
<feature type="transmembrane region" description="Helical" evidence="10">
    <location>
        <begin position="27"/>
        <end position="48"/>
    </location>
</feature>
<keyword evidence="2 10" id="KW-0444">Lipid biosynthesis</keyword>
<evidence type="ECO:0000256" key="2">
    <source>
        <dbReference type="ARBA" id="ARBA00022516"/>
    </source>
</evidence>
<proteinExistence type="inferred from homology"/>
<evidence type="ECO:0000256" key="5">
    <source>
        <dbReference type="ARBA" id="ARBA00022832"/>
    </source>
</evidence>
<dbReference type="PANTHER" id="PTHR11157:SF21">
    <property type="entry name" value="ELONGATION OF VERY LONG CHAIN FATTY ACIDS PROTEIN"/>
    <property type="match status" value="1"/>
</dbReference>
<keyword evidence="8 10" id="KW-0472">Membrane</keyword>
<dbReference type="PANTHER" id="PTHR11157">
    <property type="entry name" value="FATTY ACID ACYL TRANSFERASE-RELATED"/>
    <property type="match status" value="1"/>
</dbReference>
<feature type="transmembrane region" description="Helical" evidence="10">
    <location>
        <begin position="147"/>
        <end position="165"/>
    </location>
</feature>
<evidence type="ECO:0000256" key="6">
    <source>
        <dbReference type="ARBA" id="ARBA00022989"/>
    </source>
</evidence>
<dbReference type="InterPro" id="IPR002076">
    <property type="entry name" value="ELO_fam"/>
</dbReference>
<dbReference type="AlphaFoldDB" id="A0A3L8DHL5"/>
<evidence type="ECO:0000313" key="11">
    <source>
        <dbReference type="EMBL" id="RLU19338.1"/>
    </source>
</evidence>
<accession>A0A3L8DHL5</accession>
<gene>
    <name evidence="11" type="ORF">DMN91_007895</name>
</gene>
<keyword evidence="7 10" id="KW-0443">Lipid metabolism</keyword>
<sequence>MAMIINQLTTWYTYIFHDLVDPRTKDLPLISTPWFGLALIGLYLYFIFSFGPKFMKKRQPFKLDRILQIYNILQIMISLFIFAEAVRIWFFTHYSFICQPVDYSNTPEAIRITRDVWLYFMNKLFDLLDTVFFVLKKKQNQMSFLHIYHHVGIVICAWFTVKYLPGGHGTFLGLVNTFVHAIMYLYYLLSSMKININYWKKYITQMQIIQFFIIAVHFAKLLWVDCGYPQWTAFVMIPQNIFMIVLFSDFYYKIYIKKKPIKKVIPTKSDVNDITADIVNKKSKDQ</sequence>
<comment type="similarity">
    <text evidence="10">Belongs to the ELO family.</text>
</comment>
<keyword evidence="6 10" id="KW-1133">Transmembrane helix</keyword>
<dbReference type="GO" id="GO:0034625">
    <property type="term" value="P:fatty acid elongation, monounsaturated fatty acid"/>
    <property type="evidence" value="ECO:0007669"/>
    <property type="project" value="TreeGrafter"/>
</dbReference>
<evidence type="ECO:0000313" key="12">
    <source>
        <dbReference type="Proteomes" id="UP000279307"/>
    </source>
</evidence>
<dbReference type="OrthoDB" id="434092at2759"/>
<evidence type="ECO:0000256" key="10">
    <source>
        <dbReference type="RuleBase" id="RU361115"/>
    </source>
</evidence>
<comment type="caution">
    <text evidence="11">The sequence shown here is derived from an EMBL/GenBank/DDBJ whole genome shotgun (WGS) entry which is preliminary data.</text>
</comment>
<feature type="transmembrane region" description="Helical" evidence="10">
    <location>
        <begin position="116"/>
        <end position="135"/>
    </location>
</feature>
<evidence type="ECO:0000256" key="3">
    <source>
        <dbReference type="ARBA" id="ARBA00022679"/>
    </source>
</evidence>
<keyword evidence="5 10" id="KW-0276">Fatty acid metabolism</keyword>
<comment type="subcellular location">
    <subcellularLocation>
        <location evidence="1">Membrane</location>
        <topology evidence="1">Multi-pass membrane protein</topology>
    </subcellularLocation>
</comment>
<evidence type="ECO:0000256" key="8">
    <source>
        <dbReference type="ARBA" id="ARBA00023136"/>
    </source>
</evidence>
<dbReference type="GO" id="GO:0034626">
    <property type="term" value="P:fatty acid elongation, polyunsaturated fatty acid"/>
    <property type="evidence" value="ECO:0007669"/>
    <property type="project" value="TreeGrafter"/>
</dbReference>
<feature type="transmembrane region" description="Helical" evidence="10">
    <location>
        <begin position="231"/>
        <end position="252"/>
    </location>
</feature>